<organism evidence="1 2">
    <name type="scientific">Cupriavidus taiwanensis</name>
    <dbReference type="NCBI Taxonomy" id="164546"/>
    <lineage>
        <taxon>Bacteria</taxon>
        <taxon>Pseudomonadati</taxon>
        <taxon>Pseudomonadota</taxon>
        <taxon>Betaproteobacteria</taxon>
        <taxon>Burkholderiales</taxon>
        <taxon>Burkholderiaceae</taxon>
        <taxon>Cupriavidus</taxon>
    </lineage>
</organism>
<evidence type="ECO:0000313" key="1">
    <source>
        <dbReference type="EMBL" id="SPR99899.1"/>
    </source>
</evidence>
<dbReference type="AlphaFoldDB" id="A0A375J4Z4"/>
<dbReference type="EMBL" id="OVTA01000035">
    <property type="protein sequence ID" value="SPR99899.1"/>
    <property type="molecule type" value="Genomic_DNA"/>
</dbReference>
<evidence type="ECO:0000313" key="2">
    <source>
        <dbReference type="Proteomes" id="UP000256805"/>
    </source>
</evidence>
<name>A0A375J4Z4_9BURK</name>
<accession>A0A375J4Z4</accession>
<protein>
    <submittedName>
        <fullName evidence="1">Uncharacterized protein</fullName>
    </submittedName>
</protein>
<gene>
    <name evidence="1" type="ORF">CBM2634_B120110</name>
</gene>
<reference evidence="1 2" key="1">
    <citation type="submission" date="2018-01" db="EMBL/GenBank/DDBJ databases">
        <authorList>
            <person name="Gaut B.S."/>
            <person name="Morton B.R."/>
            <person name="Clegg M.T."/>
            <person name="Duvall M.R."/>
        </authorList>
    </citation>
    <scope>NUCLEOTIDE SEQUENCE [LARGE SCALE GENOMIC DNA]</scope>
    <source>
        <strain evidence="1">Cupriavidus taiwanensis cmp 52</strain>
    </source>
</reference>
<dbReference type="Proteomes" id="UP000256805">
    <property type="component" value="Unassembled WGS sequence"/>
</dbReference>
<sequence length="29" mass="3507">MRNTMLQKNEIDIIHNIWIESRDLTPIIV</sequence>
<proteinExistence type="predicted"/>